<dbReference type="AlphaFoldDB" id="A0A5N6L007"/>
<sequence length="68" mass="6465">MGQRECVCGARHRGQGPRGRQGVVRLCAVRAVGAARGAGGEAAAPGGCAACGCGVVGECGADAVGAVR</sequence>
<gene>
    <name evidence="1" type="ORF">FH972_024246</name>
</gene>
<organism evidence="1 2">
    <name type="scientific">Carpinus fangiana</name>
    <dbReference type="NCBI Taxonomy" id="176857"/>
    <lineage>
        <taxon>Eukaryota</taxon>
        <taxon>Viridiplantae</taxon>
        <taxon>Streptophyta</taxon>
        <taxon>Embryophyta</taxon>
        <taxon>Tracheophyta</taxon>
        <taxon>Spermatophyta</taxon>
        <taxon>Magnoliopsida</taxon>
        <taxon>eudicotyledons</taxon>
        <taxon>Gunneridae</taxon>
        <taxon>Pentapetalae</taxon>
        <taxon>rosids</taxon>
        <taxon>fabids</taxon>
        <taxon>Fagales</taxon>
        <taxon>Betulaceae</taxon>
        <taxon>Carpinus</taxon>
    </lineage>
</organism>
<comment type="caution">
    <text evidence="1">The sequence shown here is derived from an EMBL/GenBank/DDBJ whole genome shotgun (WGS) entry which is preliminary data.</text>
</comment>
<protein>
    <submittedName>
        <fullName evidence="1">Uncharacterized protein</fullName>
    </submittedName>
</protein>
<dbReference type="EMBL" id="VIBQ01000016">
    <property type="protein sequence ID" value="KAB8356669.1"/>
    <property type="molecule type" value="Genomic_DNA"/>
</dbReference>
<evidence type="ECO:0000313" key="1">
    <source>
        <dbReference type="EMBL" id="KAB8356669.1"/>
    </source>
</evidence>
<name>A0A5N6L007_9ROSI</name>
<accession>A0A5N6L007</accession>
<evidence type="ECO:0000313" key="2">
    <source>
        <dbReference type="Proteomes" id="UP000327013"/>
    </source>
</evidence>
<reference evidence="1 2" key="1">
    <citation type="submission" date="2019-06" db="EMBL/GenBank/DDBJ databases">
        <title>A chromosomal-level reference genome of Carpinus fangiana (Coryloideae, Betulaceae).</title>
        <authorList>
            <person name="Yang X."/>
            <person name="Wang Z."/>
            <person name="Zhang L."/>
            <person name="Hao G."/>
            <person name="Liu J."/>
            <person name="Yang Y."/>
        </authorList>
    </citation>
    <scope>NUCLEOTIDE SEQUENCE [LARGE SCALE GENOMIC DNA]</scope>
    <source>
        <strain evidence="1">Cfa_2016G</strain>
        <tissue evidence="1">Leaf</tissue>
    </source>
</reference>
<proteinExistence type="predicted"/>
<keyword evidence="2" id="KW-1185">Reference proteome</keyword>
<dbReference type="Proteomes" id="UP000327013">
    <property type="component" value="Unassembled WGS sequence"/>
</dbReference>